<dbReference type="Pfam" id="PF13499">
    <property type="entry name" value="EF-hand_7"/>
    <property type="match status" value="2"/>
</dbReference>
<dbReference type="InterPro" id="IPR018247">
    <property type="entry name" value="EF_Hand_1_Ca_BS"/>
</dbReference>
<dbReference type="PROSITE" id="PS00018">
    <property type="entry name" value="EF_HAND_1"/>
    <property type="match status" value="3"/>
</dbReference>
<evidence type="ECO:0000313" key="6">
    <source>
        <dbReference type="Proteomes" id="UP000634136"/>
    </source>
</evidence>
<sequence>MMERDIELERVLRYFDEDGDGKISPEELQRRLSLIGGEVPLKEAEMAIEALDSDGDGLVSLEDMKSLVEGGSEDCKLNDLREAFKMYDEEGCGFITPNNLKRMLGKLGESKTIEECRAMITPFDLNGDGMLSFEEFLSIGHLAKYSALLTQEHQRRTKIEAEVCVAVSNPSPDDTSAVADDPCGIIFCTNGATTASSPIANGIFLRQIYMSIRPISGYTRRSFRVSHAEAASDLCLNPSFVAISKPSTDPLNSSILSLSSTSGARIRTTASSTSTSLVLRPESVEGNKSSELRNVGFRIEIRGDKQGGLEPQRVGVKRVRKEVRGGSGWCGDRIHHCLGQKFVRLIGEKTDRYRL</sequence>
<dbReference type="SUPFAM" id="SSF47473">
    <property type="entry name" value="EF-hand"/>
    <property type="match status" value="1"/>
</dbReference>
<dbReference type="InterPro" id="IPR011992">
    <property type="entry name" value="EF-hand-dom_pair"/>
</dbReference>
<dbReference type="SMART" id="SM00054">
    <property type="entry name" value="EFh"/>
    <property type="match status" value="4"/>
</dbReference>
<dbReference type="GO" id="GO:0005509">
    <property type="term" value="F:calcium ion binding"/>
    <property type="evidence" value="ECO:0007669"/>
    <property type="project" value="InterPro"/>
</dbReference>
<name>A0A835C9A5_9FABA</name>
<feature type="domain" description="EF-hand" evidence="4">
    <location>
        <begin position="3"/>
        <end position="38"/>
    </location>
</feature>
<feature type="domain" description="EF-hand" evidence="4">
    <location>
        <begin position="75"/>
        <end position="110"/>
    </location>
</feature>
<accession>A0A835C9A5</accession>
<feature type="domain" description="EF-hand" evidence="4">
    <location>
        <begin position="39"/>
        <end position="74"/>
    </location>
</feature>
<evidence type="ECO:0000313" key="5">
    <source>
        <dbReference type="EMBL" id="KAF7833971.1"/>
    </source>
</evidence>
<dbReference type="InterPro" id="IPR002048">
    <property type="entry name" value="EF_hand_dom"/>
</dbReference>
<evidence type="ECO:0000256" key="1">
    <source>
        <dbReference type="ARBA" id="ARBA00022723"/>
    </source>
</evidence>
<keyword evidence="1" id="KW-0479">Metal-binding</keyword>
<reference evidence="5" key="1">
    <citation type="submission" date="2020-09" db="EMBL/GenBank/DDBJ databases">
        <title>Genome-Enabled Discovery of Anthraquinone Biosynthesis in Senna tora.</title>
        <authorList>
            <person name="Kang S.-H."/>
            <person name="Pandey R.P."/>
            <person name="Lee C.-M."/>
            <person name="Sim J.-S."/>
            <person name="Jeong J.-T."/>
            <person name="Choi B.-S."/>
            <person name="Jung M."/>
            <person name="Ginzburg D."/>
            <person name="Zhao K."/>
            <person name="Won S.Y."/>
            <person name="Oh T.-J."/>
            <person name="Yu Y."/>
            <person name="Kim N.-H."/>
            <person name="Lee O.R."/>
            <person name="Lee T.-H."/>
            <person name="Bashyal P."/>
            <person name="Kim T.-S."/>
            <person name="Lee W.-H."/>
            <person name="Kawkins C."/>
            <person name="Kim C.-K."/>
            <person name="Kim J.S."/>
            <person name="Ahn B.O."/>
            <person name="Rhee S.Y."/>
            <person name="Sohng J.K."/>
        </authorList>
    </citation>
    <scope>NUCLEOTIDE SEQUENCE</scope>
    <source>
        <tissue evidence="5">Leaf</tissue>
    </source>
</reference>
<dbReference type="CDD" id="cd00051">
    <property type="entry name" value="EFh"/>
    <property type="match status" value="2"/>
</dbReference>
<dbReference type="OrthoDB" id="26525at2759"/>
<dbReference type="Proteomes" id="UP000634136">
    <property type="component" value="Unassembled WGS sequence"/>
</dbReference>
<organism evidence="5 6">
    <name type="scientific">Senna tora</name>
    <dbReference type="NCBI Taxonomy" id="362788"/>
    <lineage>
        <taxon>Eukaryota</taxon>
        <taxon>Viridiplantae</taxon>
        <taxon>Streptophyta</taxon>
        <taxon>Embryophyta</taxon>
        <taxon>Tracheophyta</taxon>
        <taxon>Spermatophyta</taxon>
        <taxon>Magnoliopsida</taxon>
        <taxon>eudicotyledons</taxon>
        <taxon>Gunneridae</taxon>
        <taxon>Pentapetalae</taxon>
        <taxon>rosids</taxon>
        <taxon>fabids</taxon>
        <taxon>Fabales</taxon>
        <taxon>Fabaceae</taxon>
        <taxon>Caesalpinioideae</taxon>
        <taxon>Cassia clade</taxon>
        <taxon>Senna</taxon>
    </lineage>
</organism>
<protein>
    <submittedName>
        <fullName evidence="5">Putative calcium-binding protein CML19</fullName>
    </submittedName>
</protein>
<dbReference type="FunFam" id="1.10.238.10:FF:000341">
    <property type="entry name" value="Putative calcium-binding protein CML19"/>
    <property type="match status" value="1"/>
</dbReference>
<keyword evidence="3" id="KW-0106">Calcium</keyword>
<dbReference type="PANTHER" id="PTHR10891">
    <property type="entry name" value="EF-HAND CALCIUM-BINDING DOMAIN CONTAINING PROTEIN"/>
    <property type="match status" value="1"/>
</dbReference>
<dbReference type="InterPro" id="IPR039647">
    <property type="entry name" value="EF_hand_pair_protein_CML-like"/>
</dbReference>
<comment type="caution">
    <text evidence="5">The sequence shown here is derived from an EMBL/GenBank/DDBJ whole genome shotgun (WGS) entry which is preliminary data.</text>
</comment>
<evidence type="ECO:0000259" key="4">
    <source>
        <dbReference type="PROSITE" id="PS50222"/>
    </source>
</evidence>
<gene>
    <name evidence="5" type="ORF">G2W53_008830</name>
</gene>
<evidence type="ECO:0000256" key="2">
    <source>
        <dbReference type="ARBA" id="ARBA00022737"/>
    </source>
</evidence>
<dbReference type="Gene3D" id="1.10.238.10">
    <property type="entry name" value="EF-hand"/>
    <property type="match status" value="2"/>
</dbReference>
<dbReference type="PROSITE" id="PS50222">
    <property type="entry name" value="EF_HAND_2"/>
    <property type="match status" value="4"/>
</dbReference>
<dbReference type="AlphaFoldDB" id="A0A835C9A5"/>
<evidence type="ECO:0000256" key="3">
    <source>
        <dbReference type="ARBA" id="ARBA00022837"/>
    </source>
</evidence>
<keyword evidence="6" id="KW-1185">Reference proteome</keyword>
<feature type="domain" description="EF-hand" evidence="4">
    <location>
        <begin position="111"/>
        <end position="146"/>
    </location>
</feature>
<dbReference type="EMBL" id="JAAIUW010000004">
    <property type="protein sequence ID" value="KAF7833971.1"/>
    <property type="molecule type" value="Genomic_DNA"/>
</dbReference>
<keyword evidence="2" id="KW-0677">Repeat</keyword>
<proteinExistence type="predicted"/>